<dbReference type="PANTHER" id="PTHR11017:SF263">
    <property type="entry name" value="ADP-RIBOSYL CYCLASE_CYCLIC ADP-RIBOSE HYDROLASE"/>
    <property type="match status" value="1"/>
</dbReference>
<keyword evidence="1" id="KW-0677">Repeat</keyword>
<dbReference type="SUPFAM" id="SSF52058">
    <property type="entry name" value="L domain-like"/>
    <property type="match status" value="2"/>
</dbReference>
<dbReference type="Pfam" id="PF23282">
    <property type="entry name" value="WHD_ROQ1"/>
    <property type="match status" value="1"/>
</dbReference>
<dbReference type="InterPro" id="IPR042197">
    <property type="entry name" value="Apaf_helical"/>
</dbReference>
<dbReference type="EMBL" id="QJKJ01009874">
    <property type="protein sequence ID" value="RDX75328.1"/>
    <property type="molecule type" value="Genomic_DNA"/>
</dbReference>
<dbReference type="Proteomes" id="UP000257109">
    <property type="component" value="Unassembled WGS sequence"/>
</dbReference>
<reference evidence="3" key="1">
    <citation type="submission" date="2018-05" db="EMBL/GenBank/DDBJ databases">
        <title>Draft genome of Mucuna pruriens seed.</title>
        <authorList>
            <person name="Nnadi N.E."/>
            <person name="Vos R."/>
            <person name="Hasami M.H."/>
            <person name="Devisetty U.K."/>
            <person name="Aguiy J.C."/>
        </authorList>
    </citation>
    <scope>NUCLEOTIDE SEQUENCE [LARGE SCALE GENOMIC DNA]</scope>
    <source>
        <strain evidence="3">JCA_2017</strain>
    </source>
</reference>
<comment type="caution">
    <text evidence="3">The sequence shown here is derived from an EMBL/GenBank/DDBJ whole genome shotgun (WGS) entry which is preliminary data.</text>
</comment>
<evidence type="ECO:0000313" key="3">
    <source>
        <dbReference type="EMBL" id="RDX75328.1"/>
    </source>
</evidence>
<evidence type="ECO:0000259" key="2">
    <source>
        <dbReference type="Pfam" id="PF23282"/>
    </source>
</evidence>
<evidence type="ECO:0000256" key="1">
    <source>
        <dbReference type="ARBA" id="ARBA00022737"/>
    </source>
</evidence>
<dbReference type="AlphaFoldDB" id="A0A371FAL4"/>
<name>A0A371FAL4_MUCPR</name>
<proteinExistence type="predicted"/>
<dbReference type="PRINTS" id="PR00364">
    <property type="entry name" value="DISEASERSIST"/>
</dbReference>
<feature type="domain" description="Disease resistance protein Roq1-like winged-helix" evidence="2">
    <location>
        <begin position="152"/>
        <end position="229"/>
    </location>
</feature>
<dbReference type="PANTHER" id="PTHR11017">
    <property type="entry name" value="LEUCINE-RICH REPEAT-CONTAINING PROTEIN"/>
    <property type="match status" value="1"/>
</dbReference>
<protein>
    <submittedName>
        <fullName evidence="3">Protein SUPPRESSOR OF npr1-1, CONSTITUTIVE 1</fullName>
    </submittedName>
</protein>
<keyword evidence="4" id="KW-1185">Reference proteome</keyword>
<dbReference type="Gene3D" id="3.80.10.10">
    <property type="entry name" value="Ribonuclease Inhibitor"/>
    <property type="match status" value="4"/>
</dbReference>
<organism evidence="3 4">
    <name type="scientific">Mucuna pruriens</name>
    <name type="common">Velvet bean</name>
    <name type="synonym">Dolichos pruriens</name>
    <dbReference type="NCBI Taxonomy" id="157652"/>
    <lineage>
        <taxon>Eukaryota</taxon>
        <taxon>Viridiplantae</taxon>
        <taxon>Streptophyta</taxon>
        <taxon>Embryophyta</taxon>
        <taxon>Tracheophyta</taxon>
        <taxon>Spermatophyta</taxon>
        <taxon>Magnoliopsida</taxon>
        <taxon>eudicotyledons</taxon>
        <taxon>Gunneridae</taxon>
        <taxon>Pentapetalae</taxon>
        <taxon>rosids</taxon>
        <taxon>fabids</taxon>
        <taxon>Fabales</taxon>
        <taxon>Fabaceae</taxon>
        <taxon>Papilionoideae</taxon>
        <taxon>50 kb inversion clade</taxon>
        <taxon>NPAAA clade</taxon>
        <taxon>indigoferoid/millettioid clade</taxon>
        <taxon>Phaseoleae</taxon>
        <taxon>Mucuna</taxon>
    </lineage>
</organism>
<dbReference type="OrthoDB" id="762143at2759"/>
<dbReference type="GO" id="GO:0006952">
    <property type="term" value="P:defense response"/>
    <property type="evidence" value="ECO:0007669"/>
    <property type="project" value="InterPro"/>
</dbReference>
<dbReference type="InterPro" id="IPR027417">
    <property type="entry name" value="P-loop_NTPase"/>
</dbReference>
<accession>A0A371FAL4</accession>
<feature type="non-terminal residue" evidence="3">
    <location>
        <position position="978"/>
    </location>
</feature>
<gene>
    <name evidence="3" type="primary">SNC1</name>
    <name evidence="3" type="ORF">CR513_44801</name>
</gene>
<dbReference type="InterPro" id="IPR058192">
    <property type="entry name" value="WHD_ROQ1-like"/>
</dbReference>
<dbReference type="SUPFAM" id="SSF46785">
    <property type="entry name" value="Winged helix' DNA-binding domain"/>
    <property type="match status" value="1"/>
</dbReference>
<dbReference type="InterPro" id="IPR036390">
    <property type="entry name" value="WH_DNA-bd_sf"/>
</dbReference>
<dbReference type="SUPFAM" id="SSF52540">
    <property type="entry name" value="P-loop containing nucleoside triphosphate hydrolases"/>
    <property type="match status" value="1"/>
</dbReference>
<feature type="non-terminal residue" evidence="3">
    <location>
        <position position="1"/>
    </location>
</feature>
<sequence length="978" mass="111881">MCGDSVKGRLSQAWTQWSRPVSAWSHAGMAQELKIGPTLGKAGTTFQLGQFWVLNANKADEIYRLTELSFNEAFELFKLIAFHRCDHQREYDLLSERMVHYAKGVPLVLKVLAHRLHGKNKEIWKSELVKLEKMLPTEVYEVMKMSYDDLDRKEQQFFLDLACFVLRLHRKVNVGNLKSLLKDGESDNSVVAVLERLKDKALITFSEDNFICMHDSLQEMGLEIVRQQSSKHPGSGSWLWDPDYICEALKNDNGTGAIRSIQIDLTKLKQLKFSPQIFAKMSRLQFLEIYSASNHDNSLAEEGLEKFSVEKFVILRLPFSRTKKLWDGVKNLVNLKELDLNSSQMLEELPDLSKATNLEVLILWGCSMLTALHSSIFSLAKLKKLDLWNCKSLTTVANYYHLLGNRYLTHDDCKNLREFSQMSKNISLFGDLLNVTERDLERLPSCFNNLMQLLHLDVSNCTKLQTIPELPQYLKTLYVRNCNSLESLPELPLSLEKLATPFCKLLLTLPELPQLIEILDVRHCNSLQTLPELPSSLKTLDAQYCESLQTLPELPQVIKTLNVRHCTLLQTLSKLPSSLKTLETQYCESLQTLLELSQLIETLDVRHCNSLQTLPKLPSSLKTLEAQYCESLQTLPQLPQLIETLDVRHCNSLQTLPELPSSLKTLNAQHCESLQTLPELPQLIKTLNVRHCTSLQTLQKLPSSLKSLYAQYCESLQNLPELPELIETLNVQYCKSLQTLPQFPPSLQRLRANNCKSLESLPKFSHSLEFLDVSGCESLKSVLFPSTAVEQLKGNRRWVQFRDCFNLEEHSLGAIELNAQINIMKFANQHLSTPSHHHVKLHVPEWLEYKTTEDNVIIDLSFAPPSPFLDFIFCFVFVTISGEGEGEKDRKYMDYLWEDPIESDHVCVVYYKGKFDFLISRAENETRFKIQVKIESDYAMAEEVLKGFGAASHIAVSLNKWNCVTQCITSIKQKDSSQ</sequence>
<evidence type="ECO:0000313" key="4">
    <source>
        <dbReference type="Proteomes" id="UP000257109"/>
    </source>
</evidence>
<dbReference type="Gene3D" id="1.10.8.430">
    <property type="entry name" value="Helical domain of apoptotic protease-activating factors"/>
    <property type="match status" value="1"/>
</dbReference>
<dbReference type="SMART" id="SM00364">
    <property type="entry name" value="LRR_BAC"/>
    <property type="match status" value="12"/>
</dbReference>
<dbReference type="InterPro" id="IPR044974">
    <property type="entry name" value="Disease_R_plants"/>
</dbReference>
<dbReference type="InterPro" id="IPR032675">
    <property type="entry name" value="LRR_dom_sf"/>
</dbReference>